<comment type="caution">
    <text evidence="2">The sequence shown here is derived from an EMBL/GenBank/DDBJ whole genome shotgun (WGS) entry which is preliminary data.</text>
</comment>
<evidence type="ECO:0000259" key="1">
    <source>
        <dbReference type="PROSITE" id="PS50075"/>
    </source>
</evidence>
<organism evidence="2 3">
    <name type="scientific">Roseicella aerolata</name>
    <dbReference type="NCBI Taxonomy" id="2883479"/>
    <lineage>
        <taxon>Bacteria</taxon>
        <taxon>Pseudomonadati</taxon>
        <taxon>Pseudomonadota</taxon>
        <taxon>Alphaproteobacteria</taxon>
        <taxon>Acetobacterales</taxon>
        <taxon>Roseomonadaceae</taxon>
        <taxon>Roseicella</taxon>
    </lineage>
</organism>
<accession>A0A9X1IC68</accession>
<dbReference type="InterPro" id="IPR036736">
    <property type="entry name" value="ACP-like_sf"/>
</dbReference>
<feature type="domain" description="Carrier" evidence="1">
    <location>
        <begin position="1"/>
        <end position="79"/>
    </location>
</feature>
<reference evidence="2" key="1">
    <citation type="submission" date="2021-10" db="EMBL/GenBank/DDBJ databases">
        <title>Roseicella aerolatum sp. nov., isolated from aerosols of e-waste dismantling site.</title>
        <authorList>
            <person name="Qin T."/>
        </authorList>
    </citation>
    <scope>NUCLEOTIDE SEQUENCE</scope>
    <source>
        <strain evidence="2">GB24</strain>
    </source>
</reference>
<proteinExistence type="predicted"/>
<evidence type="ECO:0000313" key="2">
    <source>
        <dbReference type="EMBL" id="MCB4821717.1"/>
    </source>
</evidence>
<dbReference type="RefSeq" id="WP_226606852.1">
    <property type="nucleotide sequence ID" value="NZ_JAJAQI010000009.1"/>
</dbReference>
<dbReference type="Gene3D" id="1.10.1200.10">
    <property type="entry name" value="ACP-like"/>
    <property type="match status" value="1"/>
</dbReference>
<dbReference type="AlphaFoldDB" id="A0A9X1IC68"/>
<gene>
    <name evidence="2" type="ORF">LHA35_08235</name>
</gene>
<dbReference type="Pfam" id="PF00550">
    <property type="entry name" value="PP-binding"/>
    <property type="match status" value="1"/>
</dbReference>
<evidence type="ECO:0000313" key="3">
    <source>
        <dbReference type="Proteomes" id="UP001139311"/>
    </source>
</evidence>
<dbReference type="InterPro" id="IPR009081">
    <property type="entry name" value="PP-bd_ACP"/>
</dbReference>
<sequence length="86" mass="9270">MTENDVMDGLTAVFQEVFHRPSLILDPGWTAADLDGWDSLRHVEIILRTEARFGIRLEAAALDGLRSIADLAALVRAVALAGAEPG</sequence>
<dbReference type="EMBL" id="JAJAQI010000009">
    <property type="protein sequence ID" value="MCB4821717.1"/>
    <property type="molecule type" value="Genomic_DNA"/>
</dbReference>
<dbReference type="SUPFAM" id="SSF47336">
    <property type="entry name" value="ACP-like"/>
    <property type="match status" value="1"/>
</dbReference>
<dbReference type="Proteomes" id="UP001139311">
    <property type="component" value="Unassembled WGS sequence"/>
</dbReference>
<name>A0A9X1IC68_9PROT</name>
<protein>
    <submittedName>
        <fullName evidence="2">Acyl carrier protein</fullName>
    </submittedName>
</protein>
<dbReference type="PROSITE" id="PS50075">
    <property type="entry name" value="CARRIER"/>
    <property type="match status" value="1"/>
</dbReference>
<keyword evidence="3" id="KW-1185">Reference proteome</keyword>